<accession>A0A167M766</accession>
<feature type="chain" id="PRO_5012995022" evidence="1">
    <location>
        <begin position="16"/>
        <end position="233"/>
    </location>
</feature>
<evidence type="ECO:0000313" key="3">
    <source>
        <dbReference type="Proteomes" id="UP000076744"/>
    </source>
</evidence>
<keyword evidence="3" id="KW-1185">Reference proteome</keyword>
<dbReference type="GeneID" id="30024796"/>
<dbReference type="EMBL" id="AZHB01000031">
    <property type="protein sequence ID" value="OAA54024.1"/>
    <property type="molecule type" value="Genomic_DNA"/>
</dbReference>
<dbReference type="Proteomes" id="UP000076744">
    <property type="component" value="Unassembled WGS sequence"/>
</dbReference>
<proteinExistence type="predicted"/>
<dbReference type="RefSeq" id="XP_018700707.1">
    <property type="nucleotide sequence ID" value="XM_018852107.1"/>
</dbReference>
<comment type="caution">
    <text evidence="2">The sequence shown here is derived from an EMBL/GenBank/DDBJ whole genome shotgun (WGS) entry which is preliminary data.</text>
</comment>
<protein>
    <submittedName>
        <fullName evidence="2">Uncharacterized protein</fullName>
    </submittedName>
</protein>
<keyword evidence="1" id="KW-0732">Signal</keyword>
<gene>
    <name evidence="2" type="ORF">ISF_08504</name>
</gene>
<reference evidence="2 3" key="1">
    <citation type="journal article" date="2016" name="Genome Biol. Evol.">
        <title>Divergent and convergent evolution of fungal pathogenicity.</title>
        <authorList>
            <person name="Shang Y."/>
            <person name="Xiao G."/>
            <person name="Zheng P."/>
            <person name="Cen K."/>
            <person name="Zhan S."/>
            <person name="Wang C."/>
        </authorList>
    </citation>
    <scope>NUCLEOTIDE SEQUENCE [LARGE SCALE GENOMIC DNA]</scope>
    <source>
        <strain evidence="2 3">ARSEF 2679</strain>
    </source>
</reference>
<sequence>MKLASILVAVGAAMAAPASDDSSNMLVAMGKDALDAQSYSEFANCVNGLDTAYKAYADAGVLVVIPPTSRAIDPDGKDKELWNCIQSSSSKVSLAAESTEFHDPAQEASIDAKSIQHAKAVSMGVTGQKEVGRVAARTDGLETRQANVYAVHFSDHAGCQGDFNHFNLGACINYWSAYASTMADNLHATRRLRYTVWPHHNCGQGNQRVVEIAPRTSSACIDRTTYSWRGVLL</sequence>
<evidence type="ECO:0000313" key="2">
    <source>
        <dbReference type="EMBL" id="OAA54024.1"/>
    </source>
</evidence>
<name>A0A167M766_CORFA</name>
<feature type="signal peptide" evidence="1">
    <location>
        <begin position="1"/>
        <end position="15"/>
    </location>
</feature>
<dbReference type="AlphaFoldDB" id="A0A167M766"/>
<dbReference type="OrthoDB" id="4863847at2759"/>
<organism evidence="2 3">
    <name type="scientific">Cordyceps fumosorosea (strain ARSEF 2679)</name>
    <name type="common">Isaria fumosorosea</name>
    <dbReference type="NCBI Taxonomy" id="1081104"/>
    <lineage>
        <taxon>Eukaryota</taxon>
        <taxon>Fungi</taxon>
        <taxon>Dikarya</taxon>
        <taxon>Ascomycota</taxon>
        <taxon>Pezizomycotina</taxon>
        <taxon>Sordariomycetes</taxon>
        <taxon>Hypocreomycetidae</taxon>
        <taxon>Hypocreales</taxon>
        <taxon>Cordycipitaceae</taxon>
        <taxon>Cordyceps</taxon>
    </lineage>
</organism>
<evidence type="ECO:0000256" key="1">
    <source>
        <dbReference type="SAM" id="SignalP"/>
    </source>
</evidence>